<organism evidence="1 2">
    <name type="scientific">Trametes cubensis</name>
    <dbReference type="NCBI Taxonomy" id="1111947"/>
    <lineage>
        <taxon>Eukaryota</taxon>
        <taxon>Fungi</taxon>
        <taxon>Dikarya</taxon>
        <taxon>Basidiomycota</taxon>
        <taxon>Agaricomycotina</taxon>
        <taxon>Agaricomycetes</taxon>
        <taxon>Polyporales</taxon>
        <taxon>Polyporaceae</taxon>
        <taxon>Trametes</taxon>
    </lineage>
</organism>
<accession>A0AAD7U0N5</accession>
<comment type="caution">
    <text evidence="1">The sequence shown here is derived from an EMBL/GenBank/DDBJ whole genome shotgun (WGS) entry which is preliminary data.</text>
</comment>
<dbReference type="AlphaFoldDB" id="A0AAD7U0N5"/>
<sequence length="163" mass="17804">MAVPSMNPSVKIGHGLTIHCSQARFSPYILEESRPWMFRLEAITSSLSDVHPQGISMESRASSAFGLPELLFCDDEHLTRPAVHDRSTPIAASVSSVDTIRCMTSPRPPAAATLSNLVLISLAMGPVITYKCSPQQVLWRRAGPNIAARPNGARPEIWELIRS</sequence>
<evidence type="ECO:0000313" key="1">
    <source>
        <dbReference type="EMBL" id="KAJ8495168.1"/>
    </source>
</evidence>
<proteinExistence type="predicted"/>
<gene>
    <name evidence="1" type="ORF">ONZ51_g1856</name>
</gene>
<dbReference type="EMBL" id="JAPEVG010000027">
    <property type="protein sequence ID" value="KAJ8495168.1"/>
    <property type="molecule type" value="Genomic_DNA"/>
</dbReference>
<keyword evidence="2" id="KW-1185">Reference proteome</keyword>
<dbReference type="Proteomes" id="UP001215151">
    <property type="component" value="Unassembled WGS sequence"/>
</dbReference>
<protein>
    <submittedName>
        <fullName evidence="1">Uncharacterized protein</fullName>
    </submittedName>
</protein>
<reference evidence="1" key="1">
    <citation type="submission" date="2022-11" db="EMBL/GenBank/DDBJ databases">
        <title>Genome Sequence of Cubamyces cubensis.</title>
        <authorList>
            <person name="Buettner E."/>
        </authorList>
    </citation>
    <scope>NUCLEOTIDE SEQUENCE</scope>
    <source>
        <strain evidence="1">MPL-01</strain>
    </source>
</reference>
<name>A0AAD7U0N5_9APHY</name>
<evidence type="ECO:0000313" key="2">
    <source>
        <dbReference type="Proteomes" id="UP001215151"/>
    </source>
</evidence>